<organism evidence="2 3">
    <name type="scientific">Conyzicola lurida</name>
    <dbReference type="NCBI Taxonomy" id="1172621"/>
    <lineage>
        <taxon>Bacteria</taxon>
        <taxon>Bacillati</taxon>
        <taxon>Actinomycetota</taxon>
        <taxon>Actinomycetes</taxon>
        <taxon>Micrococcales</taxon>
        <taxon>Microbacteriaceae</taxon>
        <taxon>Conyzicola</taxon>
    </lineage>
</organism>
<dbReference type="GO" id="GO:0003922">
    <property type="term" value="F:GMP synthase (glutamine-hydrolyzing) activity"/>
    <property type="evidence" value="ECO:0007669"/>
    <property type="project" value="UniProtKB-EC"/>
</dbReference>
<name>A0A841ANU0_9MICO</name>
<dbReference type="PRINTS" id="PR00096">
    <property type="entry name" value="GATASE"/>
</dbReference>
<protein>
    <submittedName>
        <fullName evidence="2">GMP synthase (Glutamine-hydrolyzing)</fullName>
        <ecNumber evidence="2">6.3.5.2</ecNumber>
    </submittedName>
</protein>
<proteinExistence type="predicted"/>
<accession>A0A841ANU0</accession>
<comment type="caution">
    <text evidence="2">The sequence shown here is derived from an EMBL/GenBank/DDBJ whole genome shotgun (WGS) entry which is preliminary data.</text>
</comment>
<dbReference type="GO" id="GO:0005829">
    <property type="term" value="C:cytosol"/>
    <property type="evidence" value="ECO:0007669"/>
    <property type="project" value="TreeGrafter"/>
</dbReference>
<dbReference type="Pfam" id="PF00117">
    <property type="entry name" value="GATase"/>
    <property type="match status" value="1"/>
</dbReference>
<dbReference type="RefSeq" id="WP_184235232.1">
    <property type="nucleotide sequence ID" value="NZ_JACHMJ010000001.1"/>
</dbReference>
<dbReference type="AlphaFoldDB" id="A0A841ANU0"/>
<evidence type="ECO:0000259" key="1">
    <source>
        <dbReference type="Pfam" id="PF00117"/>
    </source>
</evidence>
<dbReference type="EMBL" id="JACHMJ010000001">
    <property type="protein sequence ID" value="MBB5843089.1"/>
    <property type="molecule type" value="Genomic_DNA"/>
</dbReference>
<keyword evidence="2" id="KW-0436">Ligase</keyword>
<dbReference type="Proteomes" id="UP000536685">
    <property type="component" value="Unassembled WGS sequence"/>
</dbReference>
<dbReference type="InterPro" id="IPR044992">
    <property type="entry name" value="ChyE-like"/>
</dbReference>
<dbReference type="SUPFAM" id="SSF52317">
    <property type="entry name" value="Class I glutamine amidotransferase-like"/>
    <property type="match status" value="1"/>
</dbReference>
<evidence type="ECO:0000313" key="2">
    <source>
        <dbReference type="EMBL" id="MBB5843089.1"/>
    </source>
</evidence>
<dbReference type="CDD" id="cd01741">
    <property type="entry name" value="GATase1_1"/>
    <property type="match status" value="1"/>
</dbReference>
<reference evidence="2 3" key="1">
    <citation type="submission" date="2020-08" db="EMBL/GenBank/DDBJ databases">
        <title>Sequencing the genomes of 1000 actinobacteria strains.</title>
        <authorList>
            <person name="Klenk H.-P."/>
        </authorList>
    </citation>
    <scope>NUCLEOTIDE SEQUENCE [LARGE SCALE GENOMIC DNA]</scope>
    <source>
        <strain evidence="2 3">DSM 105784</strain>
    </source>
</reference>
<sequence>MTRKLLILQHVPWERPALLGDILTAHGVEWELDNVVTATSREALPRLDELSGVVILGGPMGALDAGAHPGLGLEADLVREAFDGGVPLLGICLGHQIVATALGAALHSGAADEVGMGEVTVAADDAAFGRAGTSQPVLHWHHDVVEAPDGATVVASTAQTPNQAFRIGDAVFATQFHPEIDARMLGEWLAVPEMAEDLSADVARTVAADFAAAEARMRPLADAAFGAFAGAARSRL</sequence>
<dbReference type="PROSITE" id="PS51273">
    <property type="entry name" value="GATASE_TYPE_1"/>
    <property type="match status" value="1"/>
</dbReference>
<feature type="domain" description="Glutamine amidotransferase" evidence="1">
    <location>
        <begin position="36"/>
        <end position="182"/>
    </location>
</feature>
<gene>
    <name evidence="2" type="ORF">HD599_001412</name>
</gene>
<dbReference type="Gene3D" id="3.40.50.880">
    <property type="match status" value="1"/>
</dbReference>
<keyword evidence="3" id="KW-1185">Reference proteome</keyword>
<dbReference type="PANTHER" id="PTHR42695">
    <property type="entry name" value="GLUTAMINE AMIDOTRANSFERASE YLR126C-RELATED"/>
    <property type="match status" value="1"/>
</dbReference>
<dbReference type="PANTHER" id="PTHR42695:SF5">
    <property type="entry name" value="GLUTAMINE AMIDOTRANSFERASE YLR126C-RELATED"/>
    <property type="match status" value="1"/>
</dbReference>
<dbReference type="EC" id="6.3.5.2" evidence="2"/>
<evidence type="ECO:0000313" key="3">
    <source>
        <dbReference type="Proteomes" id="UP000536685"/>
    </source>
</evidence>
<dbReference type="InterPro" id="IPR029062">
    <property type="entry name" value="Class_I_gatase-like"/>
</dbReference>
<dbReference type="InterPro" id="IPR017926">
    <property type="entry name" value="GATASE"/>
</dbReference>